<feature type="binding site" evidence="7">
    <location>
        <position position="92"/>
    </location>
    <ligand>
        <name>ATP</name>
        <dbReference type="ChEBI" id="CHEBI:30616"/>
    </ligand>
</feature>
<keyword evidence="4 7" id="KW-0547">Nucleotide-binding</keyword>
<feature type="binding site" evidence="7">
    <location>
        <position position="11"/>
    </location>
    <ligand>
        <name>ATP</name>
        <dbReference type="ChEBI" id="CHEBI:30616"/>
    </ligand>
</feature>
<dbReference type="HAMAP" id="MF_00039">
    <property type="entry name" value="Adenylate_kinase_AK6"/>
    <property type="match status" value="1"/>
</dbReference>
<keyword evidence="5 7" id="KW-0418">Kinase</keyword>
<comment type="catalytic activity">
    <reaction evidence="7">
        <text>ATP + H2O = ADP + phosphate + H(+)</text>
        <dbReference type="Rhea" id="RHEA:13065"/>
        <dbReference type="ChEBI" id="CHEBI:15377"/>
        <dbReference type="ChEBI" id="CHEBI:15378"/>
        <dbReference type="ChEBI" id="CHEBI:30616"/>
        <dbReference type="ChEBI" id="CHEBI:43474"/>
        <dbReference type="ChEBI" id="CHEBI:456216"/>
    </reaction>
</comment>
<dbReference type="Pfam" id="PF13238">
    <property type="entry name" value="AAA_18"/>
    <property type="match status" value="1"/>
</dbReference>
<feature type="region of interest" description="NMP" evidence="7">
    <location>
        <begin position="28"/>
        <end position="48"/>
    </location>
</feature>
<dbReference type="EC" id="2.7.4.3" evidence="7"/>
<dbReference type="InterPro" id="IPR020618">
    <property type="entry name" value="Adenyl_kinase_AK6"/>
</dbReference>
<comment type="similarity">
    <text evidence="7">Belongs to the adenylate kinase family. AK6 subfamily.</text>
</comment>
<dbReference type="GO" id="GO:0016887">
    <property type="term" value="F:ATP hydrolysis activity"/>
    <property type="evidence" value="ECO:0007669"/>
    <property type="project" value="InterPro"/>
</dbReference>
<comment type="function">
    <text evidence="7">Broad-specificity nucleoside monophosphate (NMP) kinase that catalyzes the reversible transfer of the terminal phosphate group between nucleoside triphosphates and monophosphates. Has also ATPase activity. Involved in the late maturation steps of the 30S ribosomal particles, specifically 16S rRNA maturation. While NMP activity is not required for ribosome maturation, ATPase activity is. Associates transiently with small ribosomal subunit protein uS11. ATP hydrolysis breaks the interaction with uS11. May temporarily remove uS11 from the ribosome to enable a conformational change of the ribosomal RNA that is needed for the final maturation step of the small ribosomal subunit.</text>
</comment>
<feature type="region of interest" description="LID" evidence="7">
    <location>
        <begin position="91"/>
        <end position="101"/>
    </location>
</feature>
<evidence type="ECO:0000256" key="2">
    <source>
        <dbReference type="ARBA" id="ARBA00022552"/>
    </source>
</evidence>
<evidence type="ECO:0000256" key="7">
    <source>
        <dbReference type="HAMAP-Rule" id="MF_00039"/>
    </source>
</evidence>
<dbReference type="EMBL" id="DSYZ01000015">
    <property type="protein sequence ID" value="HGT82248.1"/>
    <property type="molecule type" value="Genomic_DNA"/>
</dbReference>
<proteinExistence type="inferred from homology"/>
<dbReference type="InterPro" id="IPR027417">
    <property type="entry name" value="P-loop_NTPase"/>
</dbReference>
<keyword evidence="6 7" id="KW-0067">ATP-binding</keyword>
<dbReference type="PANTHER" id="PTHR12595:SF0">
    <property type="entry name" value="ADENYLATE KINASE ISOENZYME 6"/>
    <property type="match status" value="1"/>
</dbReference>
<comment type="caution">
    <text evidence="8">The sequence shown here is derived from an EMBL/GenBank/DDBJ whole genome shotgun (WGS) entry which is preliminary data.</text>
</comment>
<accession>A0A7J3M0J9</accession>
<organism evidence="8">
    <name type="scientific">Archaeoglobus fulgidus</name>
    <dbReference type="NCBI Taxonomy" id="2234"/>
    <lineage>
        <taxon>Archaea</taxon>
        <taxon>Methanobacteriati</taxon>
        <taxon>Methanobacteriota</taxon>
        <taxon>Archaeoglobi</taxon>
        <taxon>Archaeoglobales</taxon>
        <taxon>Archaeoglobaceae</taxon>
        <taxon>Archaeoglobus</taxon>
    </lineage>
</organism>
<dbReference type="GO" id="GO:0006364">
    <property type="term" value="P:rRNA processing"/>
    <property type="evidence" value="ECO:0007669"/>
    <property type="project" value="UniProtKB-KW"/>
</dbReference>
<protein>
    <recommendedName>
        <fullName evidence="7">Putative adenylate kinase</fullName>
        <shortName evidence="7">AK</shortName>
        <ecNumber evidence="7">2.7.4.3</ecNumber>
    </recommendedName>
    <alternativeName>
        <fullName evidence="7">ATP-AMP transphosphorylase</fullName>
    </alternativeName>
</protein>
<sequence>MIALTGTPGCGKTTVAEELKRRGYRVISVKEFAEMHGCARKEGDDVIVDVGKLSRHRFDGIIEGHLSHLLKPEIAIVLRCNPLVIKKRLLQRGWSYEKVMENVEAELIDLILVEALENCEEVYEIDATNMTAEEVADAIERIIKFREGYEPGKVDWISKLGDEIEEVTRYGGL</sequence>
<evidence type="ECO:0000313" key="8">
    <source>
        <dbReference type="EMBL" id="HGT82248.1"/>
    </source>
</evidence>
<dbReference type="PANTHER" id="PTHR12595">
    <property type="entry name" value="POS9-ACTIVATING FACTOR FAP7-RELATED"/>
    <property type="match status" value="1"/>
</dbReference>
<comment type="catalytic activity">
    <reaction evidence="7">
        <text>AMP + ATP = 2 ADP</text>
        <dbReference type="Rhea" id="RHEA:12973"/>
        <dbReference type="ChEBI" id="CHEBI:30616"/>
        <dbReference type="ChEBI" id="CHEBI:456215"/>
        <dbReference type="ChEBI" id="CHEBI:456216"/>
        <dbReference type="EC" id="2.7.4.3"/>
    </reaction>
</comment>
<dbReference type="GO" id="GO:0004017">
    <property type="term" value="F:AMP kinase activity"/>
    <property type="evidence" value="ECO:0007669"/>
    <property type="project" value="UniProtKB-UniRule"/>
</dbReference>
<feature type="binding site" evidence="7">
    <location>
        <position position="14"/>
    </location>
    <ligand>
        <name>ATP</name>
        <dbReference type="ChEBI" id="CHEBI:30616"/>
    </ligand>
</feature>
<dbReference type="AlphaFoldDB" id="A0A7J3M0J9"/>
<dbReference type="GO" id="GO:0005524">
    <property type="term" value="F:ATP binding"/>
    <property type="evidence" value="ECO:0007669"/>
    <property type="project" value="UniProtKB-UniRule"/>
</dbReference>
<dbReference type="NCBIfam" id="NF003012">
    <property type="entry name" value="PRK03839.1"/>
    <property type="match status" value="1"/>
</dbReference>
<evidence type="ECO:0000256" key="6">
    <source>
        <dbReference type="ARBA" id="ARBA00022840"/>
    </source>
</evidence>
<dbReference type="GO" id="GO:0042274">
    <property type="term" value="P:ribosomal small subunit biogenesis"/>
    <property type="evidence" value="ECO:0007669"/>
    <property type="project" value="UniProtKB-UniRule"/>
</dbReference>
<reference evidence="8" key="1">
    <citation type="journal article" date="2020" name="mSystems">
        <title>Genome- and Community-Level Interaction Insights into Carbon Utilization and Element Cycling Functions of Hydrothermarchaeota in Hydrothermal Sediment.</title>
        <authorList>
            <person name="Zhou Z."/>
            <person name="Liu Y."/>
            <person name="Xu W."/>
            <person name="Pan J."/>
            <person name="Luo Z.H."/>
            <person name="Li M."/>
        </authorList>
    </citation>
    <scope>NUCLEOTIDE SEQUENCE [LARGE SCALE GENOMIC DNA]</scope>
    <source>
        <strain evidence="8">SpSt-587</strain>
    </source>
</reference>
<keyword evidence="1 7" id="KW-0690">Ribosome biogenesis</keyword>
<evidence type="ECO:0000256" key="5">
    <source>
        <dbReference type="ARBA" id="ARBA00022777"/>
    </source>
</evidence>
<keyword evidence="2 7" id="KW-0698">rRNA processing</keyword>
<feature type="binding site" evidence="7">
    <location>
        <position position="13"/>
    </location>
    <ligand>
        <name>ATP</name>
        <dbReference type="ChEBI" id="CHEBI:30616"/>
    </ligand>
</feature>
<comment type="subunit">
    <text evidence="7">Interacts with uS11. Not a structural component of 40S pre-ribosomes, but transiently interacts with them by binding to uS11.</text>
</comment>
<gene>
    <name evidence="8" type="ORF">ENT52_00735</name>
</gene>
<dbReference type="Gene3D" id="3.40.50.300">
    <property type="entry name" value="P-loop containing nucleotide triphosphate hydrolases"/>
    <property type="match status" value="1"/>
</dbReference>
<comment type="caution">
    <text evidence="7">Lacks conserved residue(s) required for the propagation of feature annotation.</text>
</comment>
<dbReference type="SUPFAM" id="SSF52540">
    <property type="entry name" value="P-loop containing nucleoside triphosphate hydrolases"/>
    <property type="match status" value="1"/>
</dbReference>
<name>A0A7J3M0J9_ARCFL</name>
<evidence type="ECO:0000256" key="3">
    <source>
        <dbReference type="ARBA" id="ARBA00022679"/>
    </source>
</evidence>
<keyword evidence="3 7" id="KW-0808">Transferase</keyword>
<evidence type="ECO:0000256" key="4">
    <source>
        <dbReference type="ARBA" id="ARBA00022741"/>
    </source>
</evidence>
<feature type="binding site" evidence="7">
    <location>
        <position position="12"/>
    </location>
    <ligand>
        <name>ATP</name>
        <dbReference type="ChEBI" id="CHEBI:30616"/>
    </ligand>
</feature>
<feature type="binding site" evidence="7">
    <location>
        <position position="9"/>
    </location>
    <ligand>
        <name>ATP</name>
        <dbReference type="ChEBI" id="CHEBI:30616"/>
    </ligand>
</feature>
<evidence type="ECO:0000256" key="1">
    <source>
        <dbReference type="ARBA" id="ARBA00022517"/>
    </source>
</evidence>